<dbReference type="Pfam" id="PF03732">
    <property type="entry name" value="Retrotrans_gag"/>
    <property type="match status" value="1"/>
</dbReference>
<dbReference type="PANTHER" id="PTHR33223:SF6">
    <property type="entry name" value="CCHC-TYPE DOMAIN-CONTAINING PROTEIN"/>
    <property type="match status" value="1"/>
</dbReference>
<dbReference type="Proteomes" id="UP000265520">
    <property type="component" value="Unassembled WGS sequence"/>
</dbReference>
<feature type="compositionally biased region" description="Basic and acidic residues" evidence="1">
    <location>
        <begin position="262"/>
        <end position="280"/>
    </location>
</feature>
<evidence type="ECO:0000256" key="1">
    <source>
        <dbReference type="SAM" id="MobiDB-lite"/>
    </source>
</evidence>
<reference evidence="3 4" key="1">
    <citation type="journal article" date="2018" name="Front. Plant Sci.">
        <title>Red Clover (Trifolium pratense) and Zigzag Clover (T. medium) - A Picture of Genomic Similarities and Differences.</title>
        <authorList>
            <person name="Dluhosova J."/>
            <person name="Istvanek J."/>
            <person name="Nedelnik J."/>
            <person name="Repkova J."/>
        </authorList>
    </citation>
    <scope>NUCLEOTIDE SEQUENCE [LARGE SCALE GENOMIC DNA]</scope>
    <source>
        <strain evidence="4">cv. 10/8</strain>
        <tissue evidence="3">Leaf</tissue>
    </source>
</reference>
<evidence type="ECO:0000259" key="2">
    <source>
        <dbReference type="Pfam" id="PF03732"/>
    </source>
</evidence>
<protein>
    <submittedName>
        <fullName evidence="3">Enzymatic polyprotein</fullName>
    </submittedName>
</protein>
<dbReference type="AlphaFoldDB" id="A0A392N1M9"/>
<evidence type="ECO:0000313" key="4">
    <source>
        <dbReference type="Proteomes" id="UP000265520"/>
    </source>
</evidence>
<organism evidence="3 4">
    <name type="scientific">Trifolium medium</name>
    <dbReference type="NCBI Taxonomy" id="97028"/>
    <lineage>
        <taxon>Eukaryota</taxon>
        <taxon>Viridiplantae</taxon>
        <taxon>Streptophyta</taxon>
        <taxon>Embryophyta</taxon>
        <taxon>Tracheophyta</taxon>
        <taxon>Spermatophyta</taxon>
        <taxon>Magnoliopsida</taxon>
        <taxon>eudicotyledons</taxon>
        <taxon>Gunneridae</taxon>
        <taxon>Pentapetalae</taxon>
        <taxon>rosids</taxon>
        <taxon>fabids</taxon>
        <taxon>Fabales</taxon>
        <taxon>Fabaceae</taxon>
        <taxon>Papilionoideae</taxon>
        <taxon>50 kb inversion clade</taxon>
        <taxon>NPAAA clade</taxon>
        <taxon>Hologalegina</taxon>
        <taxon>IRL clade</taxon>
        <taxon>Trifolieae</taxon>
        <taxon>Trifolium</taxon>
    </lineage>
</organism>
<keyword evidence="4" id="KW-1185">Reference proteome</keyword>
<feature type="region of interest" description="Disordered" evidence="1">
    <location>
        <begin position="213"/>
        <end position="281"/>
    </location>
</feature>
<dbReference type="PANTHER" id="PTHR33223">
    <property type="entry name" value="CCHC-TYPE DOMAIN-CONTAINING PROTEIN"/>
    <property type="match status" value="1"/>
</dbReference>
<proteinExistence type="predicted"/>
<accession>A0A392N1M9</accession>
<sequence length="355" mass="39820">MLERCLGKSKSVDEGSASVVVTASKTAQKSSEKTVVTGFSELKGDTLTEFRHSVKKVELPMFDGEDPAGWISRAEVYFRVQATPPEVKVSLAQICMEGSTIHFFNSLIGEDEEMTWEMLKEALLERYGGRGEGDIYEQLTELKQEGSVEEYITDFEYLLAQIPKLPEKQFRGYFLHGLKKEIRGKVRSLVAMGEMSRTKLLQVTRAVEREVQGGGLNIHRGPKERNGSFKNGPMKNNSDWVMVKGREAGASGGAKSSNNGSRNDKSAQGERRRVGPRDRGFTQLSYNELMERRQKGLCFKCGGPFHPMHQCPDKQLRVLVVDDEGNEEEEAKILAVEVDVEDEEEKGEMSVDINR</sequence>
<name>A0A392N1M9_9FABA</name>
<dbReference type="EMBL" id="LXQA010025605">
    <property type="protein sequence ID" value="MCH93706.1"/>
    <property type="molecule type" value="Genomic_DNA"/>
</dbReference>
<feature type="domain" description="Retrotransposon gag" evidence="2">
    <location>
        <begin position="91"/>
        <end position="179"/>
    </location>
</feature>
<comment type="caution">
    <text evidence="3">The sequence shown here is derived from an EMBL/GenBank/DDBJ whole genome shotgun (WGS) entry which is preliminary data.</text>
</comment>
<dbReference type="InterPro" id="IPR005162">
    <property type="entry name" value="Retrotrans_gag_dom"/>
</dbReference>
<evidence type="ECO:0000313" key="3">
    <source>
        <dbReference type="EMBL" id="MCH93706.1"/>
    </source>
</evidence>